<feature type="domain" description="Capsule synthesis protein CapA" evidence="2">
    <location>
        <begin position="51"/>
        <end position="313"/>
    </location>
</feature>
<dbReference type="InterPro" id="IPR029052">
    <property type="entry name" value="Metallo-depent_PP-like"/>
</dbReference>
<dbReference type="SUPFAM" id="SSF56300">
    <property type="entry name" value="Metallo-dependent phosphatases"/>
    <property type="match status" value="1"/>
</dbReference>
<dbReference type="SMART" id="SM00854">
    <property type="entry name" value="PGA_cap"/>
    <property type="match status" value="1"/>
</dbReference>
<dbReference type="AlphaFoldDB" id="A0A4R2TLS1"/>
<accession>A0A4R2TLS1</accession>
<evidence type="ECO:0000256" key="1">
    <source>
        <dbReference type="ARBA" id="ARBA00005662"/>
    </source>
</evidence>
<proteinExistence type="inferred from homology"/>
<dbReference type="Pfam" id="PF09587">
    <property type="entry name" value="PGA_cap"/>
    <property type="match status" value="1"/>
</dbReference>
<dbReference type="OrthoDB" id="9810906at2"/>
<comment type="caution">
    <text evidence="3">The sequence shown here is derived from an EMBL/GenBank/DDBJ whole genome shotgun (WGS) entry which is preliminary data.</text>
</comment>
<dbReference type="InterPro" id="IPR019079">
    <property type="entry name" value="Capsule_synth_CapA"/>
</dbReference>
<dbReference type="PANTHER" id="PTHR33393:SF12">
    <property type="entry name" value="CAPSULE BIOSYNTHESIS PROTEIN CAPA"/>
    <property type="match status" value="1"/>
</dbReference>
<evidence type="ECO:0000259" key="2">
    <source>
        <dbReference type="SMART" id="SM00854"/>
    </source>
</evidence>
<dbReference type="PROSITE" id="PS51257">
    <property type="entry name" value="PROKAR_LIPOPROTEIN"/>
    <property type="match status" value="1"/>
</dbReference>
<reference evidence="3 4" key="1">
    <citation type="submission" date="2019-03" db="EMBL/GenBank/DDBJ databases">
        <title>Genomic Encyclopedia of Type Strains, Phase IV (KMG-IV): sequencing the most valuable type-strain genomes for metagenomic binning, comparative biology and taxonomic classification.</title>
        <authorList>
            <person name="Goeker M."/>
        </authorList>
    </citation>
    <scope>NUCLEOTIDE SEQUENCE [LARGE SCALE GENOMIC DNA]</scope>
    <source>
        <strain evidence="3 4">DSM 100013</strain>
    </source>
</reference>
<protein>
    <submittedName>
        <fullName evidence="3">Poly-gamma-glutamate synthesis protein (Capsule biosynthesis protein)</fullName>
    </submittedName>
</protein>
<dbReference type="EMBL" id="SLYC01000006">
    <property type="protein sequence ID" value="TCQ04650.1"/>
    <property type="molecule type" value="Genomic_DNA"/>
</dbReference>
<dbReference type="InterPro" id="IPR052169">
    <property type="entry name" value="CW_Biosynth-Accessory"/>
</dbReference>
<dbReference type="RefSeq" id="WP_132847784.1">
    <property type="nucleotide sequence ID" value="NZ_CP058648.1"/>
</dbReference>
<organism evidence="3 4">
    <name type="scientific">Serpentinicella alkaliphila</name>
    <dbReference type="NCBI Taxonomy" id="1734049"/>
    <lineage>
        <taxon>Bacteria</taxon>
        <taxon>Bacillati</taxon>
        <taxon>Bacillota</taxon>
        <taxon>Clostridia</taxon>
        <taxon>Peptostreptococcales</taxon>
        <taxon>Natronincolaceae</taxon>
        <taxon>Serpentinicella</taxon>
    </lineage>
</organism>
<evidence type="ECO:0000313" key="4">
    <source>
        <dbReference type="Proteomes" id="UP000295504"/>
    </source>
</evidence>
<dbReference type="Proteomes" id="UP000295504">
    <property type="component" value="Unassembled WGS sequence"/>
</dbReference>
<keyword evidence="4" id="KW-1185">Reference proteome</keyword>
<sequence>MISCKRYKAFLAIFSLLIIFQLFVGCTYGYKESQVPIMEEEIVELEPVYVSISAVGDVMMHNPQIKAYYQNDNYDFTHNFGKIAPYIRQSHISIANLETTFGGKARGYSGYPMFNSPDELADALVWAGFNVISTVNNHTMDTGIKGLHRTLEVLDSKELSVVGTKSKVEEDSFTIKDVNGIKVGITAYTYETPRFGTFKTLNGIKVPKEAEDLIDSFSYEFFEEDLLKIKDRIDLMRDKGAEIIVFCVHWGQEYQRTPNSYQTQMAKKLSDYGVNVIFGSHPHVLQPIEIIESEESQTKTLVAYSLGNFISNQRFETVNNRYTEDGMILTVEFKKDLNNNEISLNNVMYMPTWVHRYREAGRLRYEVLPVLEFIDSEENNSFNLPKETLWRIKNSKDNTLELVDLDGEYIREQQIIRQAN</sequence>
<dbReference type="Gene3D" id="3.60.21.10">
    <property type="match status" value="1"/>
</dbReference>
<gene>
    <name evidence="3" type="ORF">EDD79_100653</name>
</gene>
<evidence type="ECO:0000313" key="3">
    <source>
        <dbReference type="EMBL" id="TCQ04650.1"/>
    </source>
</evidence>
<dbReference type="CDD" id="cd07381">
    <property type="entry name" value="MPP_CapA"/>
    <property type="match status" value="1"/>
</dbReference>
<name>A0A4R2TLS1_9FIRM</name>
<comment type="similarity">
    <text evidence="1">Belongs to the CapA family.</text>
</comment>
<dbReference type="PANTHER" id="PTHR33393">
    <property type="entry name" value="POLYGLUTAMINE SYNTHESIS ACCESSORY PROTEIN RV0574C-RELATED"/>
    <property type="match status" value="1"/>
</dbReference>